<feature type="coiled-coil region" evidence="1">
    <location>
        <begin position="16"/>
        <end position="43"/>
    </location>
</feature>
<name>A0YFT7_9GAMM</name>
<evidence type="ECO:0000313" key="3">
    <source>
        <dbReference type="Proteomes" id="UP000004931"/>
    </source>
</evidence>
<dbReference type="Proteomes" id="UP000004931">
    <property type="component" value="Unassembled WGS sequence"/>
</dbReference>
<accession>A0YFT7</accession>
<dbReference type="AlphaFoldDB" id="A0YFT7"/>
<proteinExistence type="predicted"/>
<gene>
    <name evidence="2" type="ORF">GP2143_01550</name>
</gene>
<organism evidence="2 3">
    <name type="scientific">marine gamma proteobacterium HTCC2143</name>
    <dbReference type="NCBI Taxonomy" id="247633"/>
    <lineage>
        <taxon>Bacteria</taxon>
        <taxon>Pseudomonadati</taxon>
        <taxon>Pseudomonadota</taxon>
        <taxon>Gammaproteobacteria</taxon>
        <taxon>Cellvibrionales</taxon>
        <taxon>Spongiibacteraceae</taxon>
        <taxon>BD1-7 clade</taxon>
    </lineage>
</organism>
<dbReference type="eggNOG" id="ENOG5033EAX">
    <property type="taxonomic scope" value="Bacteria"/>
</dbReference>
<dbReference type="STRING" id="247633.GP2143_01550"/>
<dbReference type="EMBL" id="AAVT01000009">
    <property type="protein sequence ID" value="EAW30187.1"/>
    <property type="molecule type" value="Genomic_DNA"/>
</dbReference>
<evidence type="ECO:0000313" key="2">
    <source>
        <dbReference type="EMBL" id="EAW30187.1"/>
    </source>
</evidence>
<reference evidence="2 3" key="1">
    <citation type="journal article" date="2010" name="J. Bacteriol.">
        <title>Genome sequence of the oligotrophic marine Gammaproteobacterium HTCC2143, isolated from the Oregon Coast.</title>
        <authorList>
            <person name="Oh H.M."/>
            <person name="Kang I."/>
            <person name="Ferriera S."/>
            <person name="Giovannoni S.J."/>
            <person name="Cho J.C."/>
        </authorList>
    </citation>
    <scope>NUCLEOTIDE SEQUENCE [LARGE SCALE GENOMIC DNA]</scope>
    <source>
        <strain evidence="2 3">HTCC2143</strain>
    </source>
</reference>
<evidence type="ECO:0000256" key="1">
    <source>
        <dbReference type="SAM" id="Coils"/>
    </source>
</evidence>
<sequence>MNNANKPYGRLSLNELKSYISLFTQLQSEYNELERELETKDILGAMDPPYCWADVYSATFTELIKAFTAVTGQTPITQNIANSANPQQSALDYSAQVNLVDSDMLGDPKTILLLLNSISKNLVAISTLHHSLCEIIELIPSNPQSPLFFKAIKIDRTIINNPVYADQIALAAFQQDKPFFSKLSNALKSTGINKRDEEYDSLRFALYLLEVEEKVLSNLTQDQAYQLFCIDLEVYPDDGDARKLWQFISRWKKSRST</sequence>
<dbReference type="OrthoDB" id="5739710at2"/>
<keyword evidence="3" id="KW-1185">Reference proteome</keyword>
<protein>
    <submittedName>
        <fullName evidence="2">Uncharacterized protein</fullName>
    </submittedName>
</protein>
<comment type="caution">
    <text evidence="2">The sequence shown here is derived from an EMBL/GenBank/DDBJ whole genome shotgun (WGS) entry which is preliminary data.</text>
</comment>
<keyword evidence="1" id="KW-0175">Coiled coil</keyword>